<dbReference type="PROSITE" id="PS51501">
    <property type="entry name" value="ZF_DNL"/>
    <property type="match status" value="1"/>
</dbReference>
<dbReference type="PANTHER" id="PTHR20922">
    <property type="entry name" value="DNL-TYPE ZINC FINGER PROTEIN"/>
    <property type="match status" value="1"/>
</dbReference>
<evidence type="ECO:0000256" key="2">
    <source>
        <dbReference type="ARBA" id="ARBA00022771"/>
    </source>
</evidence>
<feature type="region of interest" description="Disordered" evidence="5">
    <location>
        <begin position="35"/>
        <end position="54"/>
    </location>
</feature>
<sequence>MSSTQIKHTFLRVAESGGDQIHFLHHRIPIFPSRRHNSSLSVPESQQHQPPADLTPSYRLTFTCKPCSHRSSHRVSKQGYHHGTVLITCPNCKNRHVIADHLKVFLDNKSTLEDILADANVDGKPLSNLLKKGQLGIRQGNMVGNEGEEDIEFWEDGTETMHQKEGGS</sequence>
<dbReference type="GO" id="GO:0005739">
    <property type="term" value="C:mitochondrion"/>
    <property type="evidence" value="ECO:0007669"/>
    <property type="project" value="TreeGrafter"/>
</dbReference>
<keyword evidence="1" id="KW-0479">Metal-binding</keyword>
<feature type="domain" description="DNL-type" evidence="6">
    <location>
        <begin position="53"/>
        <end position="151"/>
    </location>
</feature>
<name>A0A1W5CZV4_9LECA</name>
<evidence type="ECO:0000256" key="4">
    <source>
        <dbReference type="PROSITE-ProRule" id="PRU00834"/>
    </source>
</evidence>
<evidence type="ECO:0000256" key="5">
    <source>
        <dbReference type="SAM" id="MobiDB-lite"/>
    </source>
</evidence>
<dbReference type="Pfam" id="PF05180">
    <property type="entry name" value="zf-DNL"/>
    <property type="match status" value="1"/>
</dbReference>
<dbReference type="GO" id="GO:0006457">
    <property type="term" value="P:protein folding"/>
    <property type="evidence" value="ECO:0007669"/>
    <property type="project" value="TreeGrafter"/>
</dbReference>
<keyword evidence="2 4" id="KW-0863">Zinc-finger</keyword>
<dbReference type="GO" id="GO:0008270">
    <property type="term" value="F:zinc ion binding"/>
    <property type="evidence" value="ECO:0007669"/>
    <property type="project" value="UniProtKB-KW"/>
</dbReference>
<protein>
    <submittedName>
        <fullName evidence="7">Zinc finger, DNL-type</fullName>
    </submittedName>
</protein>
<dbReference type="EMBL" id="FWEW01001027">
    <property type="protein sequence ID" value="SLM36300.1"/>
    <property type="molecule type" value="Genomic_DNA"/>
</dbReference>
<dbReference type="AlphaFoldDB" id="A0A1W5CZV4"/>
<dbReference type="InterPro" id="IPR024158">
    <property type="entry name" value="Mt_import_TIM15"/>
</dbReference>
<proteinExistence type="predicted"/>
<feature type="compositionally biased region" description="Polar residues" evidence="5">
    <location>
        <begin position="38"/>
        <end position="49"/>
    </location>
</feature>
<evidence type="ECO:0000313" key="8">
    <source>
        <dbReference type="Proteomes" id="UP000192927"/>
    </source>
</evidence>
<evidence type="ECO:0000259" key="6">
    <source>
        <dbReference type="PROSITE" id="PS51501"/>
    </source>
</evidence>
<dbReference type="GO" id="GO:0030150">
    <property type="term" value="P:protein import into mitochondrial matrix"/>
    <property type="evidence" value="ECO:0007669"/>
    <property type="project" value="TreeGrafter"/>
</dbReference>
<evidence type="ECO:0000256" key="3">
    <source>
        <dbReference type="ARBA" id="ARBA00022833"/>
    </source>
</evidence>
<dbReference type="GO" id="GO:0050821">
    <property type="term" value="P:protein stabilization"/>
    <property type="evidence" value="ECO:0007669"/>
    <property type="project" value="TreeGrafter"/>
</dbReference>
<evidence type="ECO:0000256" key="1">
    <source>
        <dbReference type="ARBA" id="ARBA00022723"/>
    </source>
</evidence>
<reference evidence="8" key="1">
    <citation type="submission" date="2017-03" db="EMBL/GenBank/DDBJ databases">
        <authorList>
            <person name="Sharma R."/>
            <person name="Thines M."/>
        </authorList>
    </citation>
    <scope>NUCLEOTIDE SEQUENCE [LARGE SCALE GENOMIC DNA]</scope>
</reference>
<keyword evidence="8" id="KW-1185">Reference proteome</keyword>
<dbReference type="InterPro" id="IPR007853">
    <property type="entry name" value="Znf_DNL-typ"/>
</dbReference>
<dbReference type="GO" id="GO:0051087">
    <property type="term" value="F:protein-folding chaperone binding"/>
    <property type="evidence" value="ECO:0007669"/>
    <property type="project" value="TreeGrafter"/>
</dbReference>
<dbReference type="PANTHER" id="PTHR20922:SF13">
    <property type="entry name" value="DNL-TYPE ZINC FINGER PROTEIN"/>
    <property type="match status" value="1"/>
</dbReference>
<organism evidence="7 8">
    <name type="scientific">Lasallia pustulata</name>
    <dbReference type="NCBI Taxonomy" id="136370"/>
    <lineage>
        <taxon>Eukaryota</taxon>
        <taxon>Fungi</taxon>
        <taxon>Dikarya</taxon>
        <taxon>Ascomycota</taxon>
        <taxon>Pezizomycotina</taxon>
        <taxon>Lecanoromycetes</taxon>
        <taxon>OSLEUM clade</taxon>
        <taxon>Umbilicariomycetidae</taxon>
        <taxon>Umbilicariales</taxon>
        <taxon>Umbilicariaceae</taxon>
        <taxon>Lasallia</taxon>
    </lineage>
</organism>
<dbReference type="Proteomes" id="UP000192927">
    <property type="component" value="Unassembled WGS sequence"/>
</dbReference>
<evidence type="ECO:0000313" key="7">
    <source>
        <dbReference type="EMBL" id="SLM36300.1"/>
    </source>
</evidence>
<accession>A0A1W5CZV4</accession>
<keyword evidence="3" id="KW-0862">Zinc</keyword>